<dbReference type="EMBL" id="SAUY01000029">
    <property type="protein sequence ID" value="RWR27760.1"/>
    <property type="molecule type" value="Genomic_DNA"/>
</dbReference>
<gene>
    <name evidence="4" type="ORF">D2T29_17910</name>
    <name evidence="2" type="ORF">D2T30_16845</name>
    <name evidence="3" type="ORF">D2T31_16735</name>
    <name evidence="1" type="ORF">D2T33_18690</name>
</gene>
<dbReference type="RefSeq" id="WP_128185179.1">
    <property type="nucleotide sequence ID" value="NZ_JBHRSO010000064.1"/>
</dbReference>
<dbReference type="EMBL" id="SAUX01000021">
    <property type="protein sequence ID" value="RWR27493.1"/>
    <property type="molecule type" value="Genomic_DNA"/>
</dbReference>
<evidence type="ECO:0000313" key="1">
    <source>
        <dbReference type="EMBL" id="RWR06283.1"/>
    </source>
</evidence>
<name>A0A443IM92_9RHOB</name>
<dbReference type="Proteomes" id="UP000285710">
    <property type="component" value="Unassembled WGS sequence"/>
</dbReference>
<accession>A0A443K471</accession>
<dbReference type="AlphaFoldDB" id="A0A443IM92"/>
<dbReference type="Proteomes" id="UP000284451">
    <property type="component" value="Unassembled WGS sequence"/>
</dbReference>
<dbReference type="OrthoDB" id="7658488at2"/>
<proteinExistence type="predicted"/>
<protein>
    <submittedName>
        <fullName evidence="1">Uncharacterized protein</fullName>
    </submittedName>
</protein>
<keyword evidence="8" id="KW-1185">Reference proteome</keyword>
<accession>A0A443JCU9</accession>
<sequence length="115" mass="13190">MEILPEHLIEKLRSAEQKTSRRRARLRIRTEDQVWPVLHRGQDYLVLDAADISHLRGLVDLYDGGRHLSTLLIVASEIEGDDLICTVKRETPVQDHAALDFAREENAPLALIPRY</sequence>
<organism evidence="1 8">
    <name type="scientific">Paenirhodobacter populi</name>
    <dbReference type="NCBI Taxonomy" id="2306993"/>
    <lineage>
        <taxon>Bacteria</taxon>
        <taxon>Pseudomonadati</taxon>
        <taxon>Pseudomonadota</taxon>
        <taxon>Alphaproteobacteria</taxon>
        <taxon>Rhodobacterales</taxon>
        <taxon>Rhodobacter group</taxon>
        <taxon>Paenirhodobacter</taxon>
    </lineage>
</organism>
<evidence type="ECO:0000313" key="3">
    <source>
        <dbReference type="EMBL" id="RWR27493.1"/>
    </source>
</evidence>
<evidence type="ECO:0000313" key="6">
    <source>
        <dbReference type="Proteomes" id="UP000284476"/>
    </source>
</evidence>
<dbReference type="Proteomes" id="UP000285295">
    <property type="component" value="Unassembled WGS sequence"/>
</dbReference>
<comment type="caution">
    <text evidence="1">The sequence shown here is derived from an EMBL/GenBank/DDBJ whole genome shotgun (WGS) entry which is preliminary data.</text>
</comment>
<evidence type="ECO:0000313" key="5">
    <source>
        <dbReference type="Proteomes" id="UP000284451"/>
    </source>
</evidence>
<accession>A0A443K4T0</accession>
<reference evidence="5 6" key="2">
    <citation type="submission" date="2019-01" db="EMBL/GenBank/DDBJ databases">
        <authorList>
            <person name="Li Y."/>
        </authorList>
    </citation>
    <scope>NUCLEOTIDE SEQUENCE [LARGE SCALE GENOMIC DNA]</scope>
    <source>
        <strain evidence="4 5">07D10-4-3</strain>
        <strain evidence="1 8">2D-5</strain>
        <strain evidence="3 7">D19-10-3-21</strain>
        <strain evidence="2 6">SK2B-1</strain>
    </source>
</reference>
<dbReference type="Proteomes" id="UP000284476">
    <property type="component" value="Unassembled WGS sequence"/>
</dbReference>
<dbReference type="EMBL" id="SAUZ01000020">
    <property type="protein sequence ID" value="RWR18328.1"/>
    <property type="molecule type" value="Genomic_DNA"/>
</dbReference>
<evidence type="ECO:0000313" key="8">
    <source>
        <dbReference type="Proteomes" id="UP000285710"/>
    </source>
</evidence>
<dbReference type="EMBL" id="SAUW01000029">
    <property type="protein sequence ID" value="RWR06283.1"/>
    <property type="molecule type" value="Genomic_DNA"/>
</dbReference>
<reference evidence="5 6" key="1">
    <citation type="submission" date="2019-01" db="EMBL/GenBank/DDBJ databases">
        <title>Sinorhodobacter populi sp. nov. isolated from the symptomatic bark tissue of Populus euramericana canker.</title>
        <authorList>
            <person name="Xu G."/>
        </authorList>
    </citation>
    <scope>NUCLEOTIDE SEQUENCE [LARGE SCALE GENOMIC DNA]</scope>
    <source>
        <strain evidence="4 5">07D10-4-3</strain>
        <strain evidence="1 8">2D-5</strain>
        <strain evidence="3 7">D19-10-3-21</strain>
        <strain evidence="2 6">SK2B-1</strain>
    </source>
</reference>
<evidence type="ECO:0000313" key="2">
    <source>
        <dbReference type="EMBL" id="RWR18328.1"/>
    </source>
</evidence>
<evidence type="ECO:0000313" key="7">
    <source>
        <dbReference type="Proteomes" id="UP000285295"/>
    </source>
</evidence>
<evidence type="ECO:0000313" key="4">
    <source>
        <dbReference type="EMBL" id="RWR27760.1"/>
    </source>
</evidence>
<accession>A0A443IM92</accession>